<organism evidence="1 2">
    <name type="scientific">Ixodes persulcatus</name>
    <name type="common">Taiga tick</name>
    <dbReference type="NCBI Taxonomy" id="34615"/>
    <lineage>
        <taxon>Eukaryota</taxon>
        <taxon>Metazoa</taxon>
        <taxon>Ecdysozoa</taxon>
        <taxon>Arthropoda</taxon>
        <taxon>Chelicerata</taxon>
        <taxon>Arachnida</taxon>
        <taxon>Acari</taxon>
        <taxon>Parasitiformes</taxon>
        <taxon>Ixodida</taxon>
        <taxon>Ixodoidea</taxon>
        <taxon>Ixodidae</taxon>
        <taxon>Ixodinae</taxon>
        <taxon>Ixodes</taxon>
    </lineage>
</organism>
<name>A0AC60P7Z8_IXOPE</name>
<keyword evidence="2" id="KW-1185">Reference proteome</keyword>
<dbReference type="EMBL" id="JABSTQ010011072">
    <property type="protein sequence ID" value="KAG0415407.1"/>
    <property type="molecule type" value="Genomic_DNA"/>
</dbReference>
<comment type="caution">
    <text evidence="1">The sequence shown here is derived from an EMBL/GenBank/DDBJ whole genome shotgun (WGS) entry which is preliminary data.</text>
</comment>
<proteinExistence type="predicted"/>
<evidence type="ECO:0000313" key="2">
    <source>
        <dbReference type="Proteomes" id="UP000805193"/>
    </source>
</evidence>
<gene>
    <name evidence="1" type="ORF">HPB47_007419</name>
</gene>
<reference evidence="1 2" key="1">
    <citation type="journal article" date="2020" name="Cell">
        <title>Large-Scale Comparative Analyses of Tick Genomes Elucidate Their Genetic Diversity and Vector Capacities.</title>
        <authorList>
            <consortium name="Tick Genome and Microbiome Consortium (TIGMIC)"/>
            <person name="Jia N."/>
            <person name="Wang J."/>
            <person name="Shi W."/>
            <person name="Du L."/>
            <person name="Sun Y."/>
            <person name="Zhan W."/>
            <person name="Jiang J.F."/>
            <person name="Wang Q."/>
            <person name="Zhang B."/>
            <person name="Ji P."/>
            <person name="Bell-Sakyi L."/>
            <person name="Cui X.M."/>
            <person name="Yuan T.T."/>
            <person name="Jiang B.G."/>
            <person name="Yang W.F."/>
            <person name="Lam T.T."/>
            <person name="Chang Q.C."/>
            <person name="Ding S.J."/>
            <person name="Wang X.J."/>
            <person name="Zhu J.G."/>
            <person name="Ruan X.D."/>
            <person name="Zhao L."/>
            <person name="Wei J.T."/>
            <person name="Ye R.Z."/>
            <person name="Que T.C."/>
            <person name="Du C.H."/>
            <person name="Zhou Y.H."/>
            <person name="Cheng J.X."/>
            <person name="Dai P.F."/>
            <person name="Guo W.B."/>
            <person name="Han X.H."/>
            <person name="Huang E.J."/>
            <person name="Li L.F."/>
            <person name="Wei W."/>
            <person name="Gao Y.C."/>
            <person name="Liu J.Z."/>
            <person name="Shao H.Z."/>
            <person name="Wang X."/>
            <person name="Wang C.C."/>
            <person name="Yang T.C."/>
            <person name="Huo Q.B."/>
            <person name="Li W."/>
            <person name="Chen H.Y."/>
            <person name="Chen S.E."/>
            <person name="Zhou L.G."/>
            <person name="Ni X.B."/>
            <person name="Tian J.H."/>
            <person name="Sheng Y."/>
            <person name="Liu T."/>
            <person name="Pan Y.S."/>
            <person name="Xia L.Y."/>
            <person name="Li J."/>
            <person name="Zhao F."/>
            <person name="Cao W.C."/>
        </authorList>
    </citation>
    <scope>NUCLEOTIDE SEQUENCE [LARGE SCALE GENOMIC DNA]</scope>
    <source>
        <strain evidence="1">Iper-2018</strain>
    </source>
</reference>
<sequence length="173" mass="19648">MRLAYDENVASGSSEKKCSTCTEWADNIRHAFATTASHRERCQLLTLLPSTLTRNEVQKIITEASFYIINRSRKLREAHGVWYVPDPYTRCKGLGQHSRPFAAHSSAEQEDTEQSLKIPSLLGHRASTREMRSPKSATTAKNNTQPFMVMQSGRQTGKTDKGKRQQTPFFLWT</sequence>
<evidence type="ECO:0000313" key="1">
    <source>
        <dbReference type="EMBL" id="KAG0415407.1"/>
    </source>
</evidence>
<accession>A0AC60P7Z8</accession>
<dbReference type="Proteomes" id="UP000805193">
    <property type="component" value="Unassembled WGS sequence"/>
</dbReference>
<protein>
    <submittedName>
        <fullName evidence="1">Uncharacterized protein</fullName>
    </submittedName>
</protein>